<dbReference type="InterPro" id="IPR007016">
    <property type="entry name" value="O-antigen_ligase-rel_domated"/>
</dbReference>
<dbReference type="PANTHER" id="PTHR37422">
    <property type="entry name" value="TEICHURONIC ACID BIOSYNTHESIS PROTEIN TUAE"/>
    <property type="match status" value="1"/>
</dbReference>
<evidence type="ECO:0000259" key="6">
    <source>
        <dbReference type="Pfam" id="PF04932"/>
    </source>
</evidence>
<evidence type="ECO:0000256" key="2">
    <source>
        <dbReference type="ARBA" id="ARBA00022692"/>
    </source>
</evidence>
<dbReference type="GO" id="GO:0016020">
    <property type="term" value="C:membrane"/>
    <property type="evidence" value="ECO:0007669"/>
    <property type="project" value="UniProtKB-SubCell"/>
</dbReference>
<feature type="transmembrane region" description="Helical" evidence="5">
    <location>
        <begin position="12"/>
        <end position="30"/>
    </location>
</feature>
<feature type="transmembrane region" description="Helical" evidence="5">
    <location>
        <begin position="66"/>
        <end position="88"/>
    </location>
</feature>
<feature type="transmembrane region" description="Helical" evidence="5">
    <location>
        <begin position="206"/>
        <end position="222"/>
    </location>
</feature>
<reference evidence="7 8" key="1">
    <citation type="journal article" date="2008" name="Int. J. Syst. Evol. Microbiol.">
        <title>Amphritea japonica sp. nov. and Amphritea balenae sp. nov., isolated from the sediment adjacent to sperm whale carcasses off Kagoshima, Japan.</title>
        <authorList>
            <person name="Miyazaki M."/>
            <person name="Nogi Y."/>
            <person name="Fujiwara Y."/>
            <person name="Kawato M."/>
            <person name="Nagahama T."/>
            <person name="Kubokawa K."/>
            <person name="Horikoshi K."/>
        </authorList>
    </citation>
    <scope>NUCLEOTIDE SEQUENCE [LARGE SCALE GENOMIC DNA]</scope>
    <source>
        <strain evidence="7 8">ATCC BAA-1530</strain>
    </source>
</reference>
<evidence type="ECO:0000256" key="3">
    <source>
        <dbReference type="ARBA" id="ARBA00022989"/>
    </source>
</evidence>
<evidence type="ECO:0000313" key="8">
    <source>
        <dbReference type="Proteomes" id="UP000595663"/>
    </source>
</evidence>
<organism evidence="7 8">
    <name type="scientific">Amphritea japonica ATCC BAA-1530</name>
    <dbReference type="NCBI Taxonomy" id="1278309"/>
    <lineage>
        <taxon>Bacteria</taxon>
        <taxon>Pseudomonadati</taxon>
        <taxon>Pseudomonadota</taxon>
        <taxon>Gammaproteobacteria</taxon>
        <taxon>Oceanospirillales</taxon>
        <taxon>Oceanospirillaceae</taxon>
        <taxon>Amphritea</taxon>
    </lineage>
</organism>
<feature type="transmembrane region" description="Helical" evidence="5">
    <location>
        <begin position="377"/>
        <end position="394"/>
    </location>
</feature>
<sequence length="425" mass="47490">MGNNQYRERMCNINYDKMVLWGIILTIPLYLVANELAKGLLVVFGVVSLLYVFVNPVRSFKALSGLELLLCFTLLFFPLCFALAYWNFGAPRDYELSIEFSRISLLIVVLYVFLKRVNDLNFDVVTISISVFGVLSGLAGLFLFIEDGRRVTVGTDLINMYGAIMSCSAGLAFYYLFREQRIRFMTLFFLAGFSSLVGVMVSGSKIAIIAAVSVLFLNMVLVARARKKLFLIVLVPTIVIMILIGPVNRFVEMLSVISEQTASQQTDINQQVTDSINSPRAVDASVGVRVQMYVAAIRAIQEKPLLGHGSWRFKDLFPDELMSGELLPQSRRFTHVHNEVLQAWMARGIPGLLSFVLLLASPILVARGASRDVKISVWVVVYTFFLVAMFEAPFNANVSYVFYLLILTLILSFNIKGQPTAVGES</sequence>
<dbReference type="Pfam" id="PF04932">
    <property type="entry name" value="Wzy_C"/>
    <property type="match status" value="1"/>
</dbReference>
<name>A0A7R6SR61_9GAMM</name>
<accession>A0A7R6SR61</accession>
<dbReference type="InterPro" id="IPR051533">
    <property type="entry name" value="WaaL-like"/>
</dbReference>
<dbReference type="AlphaFoldDB" id="A0A7R6SR61"/>
<comment type="subcellular location">
    <subcellularLocation>
        <location evidence="1">Membrane</location>
        <topology evidence="1">Multi-pass membrane protein</topology>
    </subcellularLocation>
</comment>
<evidence type="ECO:0000256" key="1">
    <source>
        <dbReference type="ARBA" id="ARBA00004141"/>
    </source>
</evidence>
<dbReference type="KEGG" id="ajp:AMJAP_0206"/>
<dbReference type="PANTHER" id="PTHR37422:SF13">
    <property type="entry name" value="LIPOPOLYSACCHARIDE BIOSYNTHESIS PROTEIN PA4999-RELATED"/>
    <property type="match status" value="1"/>
</dbReference>
<keyword evidence="3 5" id="KW-1133">Transmembrane helix</keyword>
<keyword evidence="4 5" id="KW-0472">Membrane</keyword>
<gene>
    <name evidence="7" type="ORF">AMJAP_0206</name>
</gene>
<dbReference type="EMBL" id="AP014545">
    <property type="protein sequence ID" value="BBB24805.1"/>
    <property type="molecule type" value="Genomic_DNA"/>
</dbReference>
<dbReference type="RefSeq" id="WP_156815141.1">
    <property type="nucleotide sequence ID" value="NZ_AP014545.1"/>
</dbReference>
<dbReference type="OrthoDB" id="8576060at2"/>
<feature type="transmembrane region" description="Helical" evidence="5">
    <location>
        <begin position="400"/>
        <end position="417"/>
    </location>
</feature>
<evidence type="ECO:0000313" key="7">
    <source>
        <dbReference type="EMBL" id="BBB24805.1"/>
    </source>
</evidence>
<dbReference type="Proteomes" id="UP000595663">
    <property type="component" value="Chromosome"/>
</dbReference>
<feature type="domain" description="O-antigen ligase-related" evidence="6">
    <location>
        <begin position="193"/>
        <end position="356"/>
    </location>
</feature>
<keyword evidence="8" id="KW-1185">Reference proteome</keyword>
<protein>
    <recommendedName>
        <fullName evidence="6">O-antigen ligase-related domain-containing protein</fullName>
    </recommendedName>
</protein>
<feature type="transmembrane region" description="Helical" evidence="5">
    <location>
        <begin position="344"/>
        <end position="365"/>
    </location>
</feature>
<evidence type="ECO:0000256" key="4">
    <source>
        <dbReference type="ARBA" id="ARBA00023136"/>
    </source>
</evidence>
<evidence type="ECO:0000256" key="5">
    <source>
        <dbReference type="SAM" id="Phobius"/>
    </source>
</evidence>
<feature type="transmembrane region" description="Helical" evidence="5">
    <location>
        <begin position="157"/>
        <end position="177"/>
    </location>
</feature>
<keyword evidence="2 5" id="KW-0812">Transmembrane</keyword>
<feature type="transmembrane region" description="Helical" evidence="5">
    <location>
        <begin position="36"/>
        <end position="54"/>
    </location>
</feature>
<proteinExistence type="predicted"/>
<feature type="transmembrane region" description="Helical" evidence="5">
    <location>
        <begin position="94"/>
        <end position="113"/>
    </location>
</feature>
<feature type="transmembrane region" description="Helical" evidence="5">
    <location>
        <begin position="125"/>
        <end position="145"/>
    </location>
</feature>
<feature type="transmembrane region" description="Helical" evidence="5">
    <location>
        <begin position="184"/>
        <end position="200"/>
    </location>
</feature>
<feature type="transmembrane region" description="Helical" evidence="5">
    <location>
        <begin position="229"/>
        <end position="247"/>
    </location>
</feature>